<keyword evidence="3" id="KW-0812">Transmembrane</keyword>
<dbReference type="Proteomes" id="UP000024635">
    <property type="component" value="Unassembled WGS sequence"/>
</dbReference>
<dbReference type="Pfam" id="PF26585">
    <property type="entry name" value="STX17_N"/>
    <property type="match status" value="1"/>
</dbReference>
<dbReference type="GO" id="GO:0000149">
    <property type="term" value="F:SNARE binding"/>
    <property type="evidence" value="ECO:0007669"/>
    <property type="project" value="TreeGrafter"/>
</dbReference>
<dbReference type="SUPFAM" id="SSF47661">
    <property type="entry name" value="t-snare proteins"/>
    <property type="match status" value="1"/>
</dbReference>
<dbReference type="PROSITE" id="PS50192">
    <property type="entry name" value="T_SNARE"/>
    <property type="match status" value="1"/>
</dbReference>
<dbReference type="GO" id="GO:0005484">
    <property type="term" value="F:SNAP receptor activity"/>
    <property type="evidence" value="ECO:0007669"/>
    <property type="project" value="TreeGrafter"/>
</dbReference>
<feature type="transmembrane region" description="Helical" evidence="3">
    <location>
        <begin position="230"/>
        <end position="248"/>
    </location>
</feature>
<feature type="transmembrane region" description="Helical" evidence="3">
    <location>
        <begin position="254"/>
        <end position="271"/>
    </location>
</feature>
<dbReference type="InterPro" id="IPR010989">
    <property type="entry name" value="SNARE"/>
</dbReference>
<organism evidence="5 6">
    <name type="scientific">Ancylostoma ceylanicum</name>
    <dbReference type="NCBI Taxonomy" id="53326"/>
    <lineage>
        <taxon>Eukaryota</taxon>
        <taxon>Metazoa</taxon>
        <taxon>Ecdysozoa</taxon>
        <taxon>Nematoda</taxon>
        <taxon>Chromadorea</taxon>
        <taxon>Rhabditida</taxon>
        <taxon>Rhabditina</taxon>
        <taxon>Rhabditomorpha</taxon>
        <taxon>Strongyloidea</taxon>
        <taxon>Ancylostomatidae</taxon>
        <taxon>Ancylostomatinae</taxon>
        <taxon>Ancylostoma</taxon>
    </lineage>
</organism>
<dbReference type="InterPro" id="IPR045242">
    <property type="entry name" value="Syntaxin"/>
</dbReference>
<evidence type="ECO:0000256" key="3">
    <source>
        <dbReference type="SAM" id="Phobius"/>
    </source>
</evidence>
<dbReference type="GO" id="GO:0048278">
    <property type="term" value="P:vesicle docking"/>
    <property type="evidence" value="ECO:0007669"/>
    <property type="project" value="TreeGrafter"/>
</dbReference>
<dbReference type="SMART" id="SM00397">
    <property type="entry name" value="t_SNARE"/>
    <property type="match status" value="1"/>
</dbReference>
<dbReference type="PANTHER" id="PTHR19957">
    <property type="entry name" value="SYNTAXIN"/>
    <property type="match status" value="1"/>
</dbReference>
<sequence>MSWQRMSIVVDRYERLAISQLRDLRELQRKAMNPSTDSASVRSQIDRIGQHLQSGLAQLLGERENLDADGQDQFDARVEPIRCVIHQIQFNDSIVFWEKIQCSYRKQIQSAIHATASLPPLESKNPFEEPDSVDSNPYEAERKRYVQETDSRALELKAKAEEARMVAEATAKLNKDMRDLEDIFAELATIVHEQHDVVDSIEEHIERATHDVKHGNEQLKKAVRSKTNRATVTAAVVGGVAVGGPVGLAAGSAVAGISAGVAGLVAGIYGGKWFRNSVRKDCDINN</sequence>
<name>A0A016SF61_9BILA</name>
<protein>
    <recommendedName>
        <fullName evidence="4">t-SNARE coiled-coil homology domain-containing protein</fullName>
    </recommendedName>
</protein>
<accession>A0A016SF61</accession>
<keyword evidence="3" id="KW-0472">Membrane</keyword>
<dbReference type="Gene3D" id="1.20.58.70">
    <property type="match status" value="1"/>
</dbReference>
<dbReference type="GO" id="GO:0006906">
    <property type="term" value="P:vesicle fusion"/>
    <property type="evidence" value="ECO:0007669"/>
    <property type="project" value="TreeGrafter"/>
</dbReference>
<dbReference type="GO" id="GO:0031201">
    <property type="term" value="C:SNARE complex"/>
    <property type="evidence" value="ECO:0007669"/>
    <property type="project" value="TreeGrafter"/>
</dbReference>
<evidence type="ECO:0000256" key="2">
    <source>
        <dbReference type="SAM" id="MobiDB-lite"/>
    </source>
</evidence>
<proteinExistence type="inferred from homology"/>
<dbReference type="STRING" id="53326.A0A016SF61"/>
<feature type="domain" description="T-SNARE coiled-coil homology" evidence="4">
    <location>
        <begin position="168"/>
        <end position="222"/>
    </location>
</feature>
<keyword evidence="6" id="KW-1185">Reference proteome</keyword>
<dbReference type="Pfam" id="PF05739">
    <property type="entry name" value="SNARE"/>
    <property type="match status" value="1"/>
</dbReference>
<comment type="caution">
    <text evidence="5">The sequence shown here is derived from an EMBL/GenBank/DDBJ whole genome shotgun (WGS) entry which is preliminary data.</text>
</comment>
<dbReference type="EMBL" id="JARK01001570">
    <property type="protein sequence ID" value="EYB89230.1"/>
    <property type="molecule type" value="Genomic_DNA"/>
</dbReference>
<dbReference type="InterPro" id="IPR059001">
    <property type="entry name" value="STX17_N"/>
</dbReference>
<dbReference type="AlphaFoldDB" id="A0A016SF61"/>
<keyword evidence="3" id="KW-1133">Transmembrane helix</keyword>
<reference evidence="6" key="1">
    <citation type="journal article" date="2015" name="Nat. Genet.">
        <title>The genome and transcriptome of the zoonotic hookworm Ancylostoma ceylanicum identify infection-specific gene families.</title>
        <authorList>
            <person name="Schwarz E.M."/>
            <person name="Hu Y."/>
            <person name="Antoshechkin I."/>
            <person name="Miller M.M."/>
            <person name="Sternberg P.W."/>
            <person name="Aroian R.V."/>
        </authorList>
    </citation>
    <scope>NUCLEOTIDE SEQUENCE</scope>
    <source>
        <strain evidence="6">HY135</strain>
    </source>
</reference>
<dbReference type="PANTHER" id="PTHR19957:SF417">
    <property type="entry name" value="T-SNARE COILED-COIL HOMOLOGY DOMAIN-CONTAINING PROTEIN"/>
    <property type="match status" value="1"/>
</dbReference>
<gene>
    <name evidence="5" type="primary">Acey_s0234.g3141</name>
    <name evidence="5" type="synonym">Acey-syx-17</name>
    <name evidence="5" type="ORF">Y032_0234g3141</name>
</gene>
<dbReference type="GO" id="GO:0008021">
    <property type="term" value="C:synaptic vesicle"/>
    <property type="evidence" value="ECO:0007669"/>
    <property type="project" value="TreeGrafter"/>
</dbReference>
<dbReference type="OrthoDB" id="75754at2759"/>
<evidence type="ECO:0000313" key="6">
    <source>
        <dbReference type="Proteomes" id="UP000024635"/>
    </source>
</evidence>
<dbReference type="GO" id="GO:0006886">
    <property type="term" value="P:intracellular protein transport"/>
    <property type="evidence" value="ECO:0007669"/>
    <property type="project" value="TreeGrafter"/>
</dbReference>
<dbReference type="InterPro" id="IPR000727">
    <property type="entry name" value="T_SNARE_dom"/>
</dbReference>
<evidence type="ECO:0000259" key="4">
    <source>
        <dbReference type="PROSITE" id="PS50192"/>
    </source>
</evidence>
<evidence type="ECO:0000256" key="1">
    <source>
        <dbReference type="ARBA" id="ARBA00009063"/>
    </source>
</evidence>
<comment type="similarity">
    <text evidence="1">Belongs to the syntaxin family.</text>
</comment>
<evidence type="ECO:0000313" key="5">
    <source>
        <dbReference type="EMBL" id="EYB89230.1"/>
    </source>
</evidence>
<feature type="region of interest" description="Disordered" evidence="2">
    <location>
        <begin position="119"/>
        <end position="139"/>
    </location>
</feature>